<keyword evidence="3" id="KW-1185">Reference proteome</keyword>
<evidence type="ECO:0000313" key="2">
    <source>
        <dbReference type="EMBL" id="GBM77188.1"/>
    </source>
</evidence>
<organism evidence="2 3">
    <name type="scientific">Araneus ventricosus</name>
    <name type="common">Orbweaver spider</name>
    <name type="synonym">Epeira ventricosa</name>
    <dbReference type="NCBI Taxonomy" id="182803"/>
    <lineage>
        <taxon>Eukaryota</taxon>
        <taxon>Metazoa</taxon>
        <taxon>Ecdysozoa</taxon>
        <taxon>Arthropoda</taxon>
        <taxon>Chelicerata</taxon>
        <taxon>Arachnida</taxon>
        <taxon>Araneae</taxon>
        <taxon>Araneomorphae</taxon>
        <taxon>Entelegynae</taxon>
        <taxon>Araneoidea</taxon>
        <taxon>Araneidae</taxon>
        <taxon>Araneus</taxon>
    </lineage>
</organism>
<reference evidence="2 3" key="1">
    <citation type="journal article" date="2019" name="Sci. Rep.">
        <title>Orb-weaving spider Araneus ventricosus genome elucidates the spidroin gene catalogue.</title>
        <authorList>
            <person name="Kono N."/>
            <person name="Nakamura H."/>
            <person name="Ohtoshi R."/>
            <person name="Moran D.A.P."/>
            <person name="Shinohara A."/>
            <person name="Yoshida Y."/>
            <person name="Fujiwara M."/>
            <person name="Mori M."/>
            <person name="Tomita M."/>
            <person name="Arakawa K."/>
        </authorList>
    </citation>
    <scope>NUCLEOTIDE SEQUENCE [LARGE SCALE GENOMIC DNA]</scope>
</reference>
<evidence type="ECO:0000313" key="3">
    <source>
        <dbReference type="Proteomes" id="UP000499080"/>
    </source>
</evidence>
<evidence type="ECO:0000256" key="1">
    <source>
        <dbReference type="SAM" id="MobiDB-lite"/>
    </source>
</evidence>
<accession>A0A4Y2IHM5</accession>
<dbReference type="Proteomes" id="UP000499080">
    <property type="component" value="Unassembled WGS sequence"/>
</dbReference>
<sequence length="92" mass="10479">MGAAIPYCTYSPPPEPSSETAGAGPPTFHHRSHFIIYDQAVQMDFKRNWIFKLSTTPRRFSSDFRIDDWFWRGASEFAECGVIVNVQLKAGH</sequence>
<dbReference type="AlphaFoldDB" id="A0A4Y2IHM5"/>
<protein>
    <submittedName>
        <fullName evidence="2">Uncharacterized protein</fullName>
    </submittedName>
</protein>
<feature type="region of interest" description="Disordered" evidence="1">
    <location>
        <begin position="1"/>
        <end position="26"/>
    </location>
</feature>
<comment type="caution">
    <text evidence="2">The sequence shown here is derived from an EMBL/GenBank/DDBJ whole genome shotgun (WGS) entry which is preliminary data.</text>
</comment>
<proteinExistence type="predicted"/>
<gene>
    <name evidence="2" type="ORF">AVEN_249797_1</name>
</gene>
<name>A0A4Y2IHM5_ARAVE</name>
<dbReference type="EMBL" id="BGPR01002672">
    <property type="protein sequence ID" value="GBM77188.1"/>
    <property type="molecule type" value="Genomic_DNA"/>
</dbReference>